<organism evidence="1 2">
    <name type="scientific">Ditylenchus destructor</name>
    <dbReference type="NCBI Taxonomy" id="166010"/>
    <lineage>
        <taxon>Eukaryota</taxon>
        <taxon>Metazoa</taxon>
        <taxon>Ecdysozoa</taxon>
        <taxon>Nematoda</taxon>
        <taxon>Chromadorea</taxon>
        <taxon>Rhabditida</taxon>
        <taxon>Tylenchina</taxon>
        <taxon>Tylenchomorpha</taxon>
        <taxon>Sphaerularioidea</taxon>
        <taxon>Anguinidae</taxon>
        <taxon>Anguininae</taxon>
        <taxon>Ditylenchus</taxon>
    </lineage>
</organism>
<dbReference type="Proteomes" id="UP001201812">
    <property type="component" value="Unassembled WGS sequence"/>
</dbReference>
<evidence type="ECO:0000313" key="1">
    <source>
        <dbReference type="EMBL" id="KAI1692504.1"/>
    </source>
</evidence>
<dbReference type="EMBL" id="JAKKPZ010000756">
    <property type="protein sequence ID" value="KAI1692504.1"/>
    <property type="molecule type" value="Genomic_DNA"/>
</dbReference>
<sequence>MGYHSTGSEPGYERYRVREIPKIRWRGVVRVEATGSFFLLLLTRERELLQSSPCQPKVRLKVRFDCISIHLFYFDTQSPLWSHLQYSNGQLPEPLVPPKPVQVPTLQA</sequence>
<comment type="caution">
    <text evidence="1">The sequence shown here is derived from an EMBL/GenBank/DDBJ whole genome shotgun (WGS) entry which is preliminary data.</text>
</comment>
<reference evidence="1" key="1">
    <citation type="submission" date="2022-01" db="EMBL/GenBank/DDBJ databases">
        <title>Genome Sequence Resource for Two Populations of Ditylenchus destructor, the Migratory Endoparasitic Phytonematode.</title>
        <authorList>
            <person name="Zhang H."/>
            <person name="Lin R."/>
            <person name="Xie B."/>
        </authorList>
    </citation>
    <scope>NUCLEOTIDE SEQUENCE</scope>
    <source>
        <strain evidence="1">BazhouSP</strain>
    </source>
</reference>
<name>A0AAD4MGT6_9BILA</name>
<proteinExistence type="predicted"/>
<dbReference type="AlphaFoldDB" id="A0AAD4MGT6"/>
<protein>
    <submittedName>
        <fullName evidence="1">Uncharacterized protein</fullName>
    </submittedName>
</protein>
<evidence type="ECO:0000313" key="2">
    <source>
        <dbReference type="Proteomes" id="UP001201812"/>
    </source>
</evidence>
<gene>
    <name evidence="1" type="ORF">DdX_21222</name>
</gene>
<keyword evidence="2" id="KW-1185">Reference proteome</keyword>
<accession>A0AAD4MGT6</accession>